<evidence type="ECO:0000313" key="4">
    <source>
        <dbReference type="RefSeq" id="XP_006822082.1"/>
    </source>
</evidence>
<dbReference type="InterPro" id="IPR032675">
    <property type="entry name" value="LRR_dom_sf"/>
</dbReference>
<feature type="region of interest" description="Disordered" evidence="2">
    <location>
        <begin position="707"/>
        <end position="726"/>
    </location>
</feature>
<feature type="region of interest" description="Disordered" evidence="2">
    <location>
        <begin position="327"/>
        <end position="347"/>
    </location>
</feature>
<keyword evidence="1" id="KW-0175">Coiled coil</keyword>
<evidence type="ECO:0000313" key="3">
    <source>
        <dbReference type="Proteomes" id="UP000694865"/>
    </source>
</evidence>
<sequence>MIESVQARQRGAYDFGSHYDNLCLLQNTCPLHSVKAHIEEGVLDVNADRIRLSDWTPLLNTLAINKSLQYIGIRSYYQNCDDDKVSESQKYTAKKRAPPIRSKEVTYRLCTALKDCLSVSPALTILELQGLPLRERDLTALSKGISKNKSLNHLSLEYCMIGDQGVQIICQGLKNSVTIHSLNLTGCCMTWKGADTLAKVIKHQATKRHSEAWQDSLRYRRPDLDRMSGLRRLTLNSNSLVNDSGAIAFADGLRDDLWLKALDMQGCGISDVGAKALLDVLKTNSTLVVLDVRKNPLIDRELLKDVMEQVLINSGGEEVEYKWLKMSSPKDPSKRGKSRKKTKTLNSTFGRKTTIRLRSGASKTHGKTVACIRSANRHSGYSPPNVSKPGPGFIPWRTAARASRHRGFPHDREPGELSFEANCETSTPDMSSVVINRTSTPSDMDTEMSTPITSMRLLQHDRDTIDHKDDSRFIIKDMKVELEELRRRLFVESRTRAAADSRIIELEVENSRLKHQIHLMEARGPSSPFRSKPTKSGIGADDFEDDTVLDSIEASFNKFHAFLDLLRDAGLGQLCTLVGLSPEDIMRPGVASILQQYQPQPTHPVLHQPQPIHPVSHQPPPPPPASHQPPPPVAPTEAWIRQPTKEDAATQEKQRNTDTDQVGGKQNNFGKRDDEANVVKAGYEEDGVGNHELARGGLEEEIIDSLQEGLTPQPIVIEEERHQTEQ</sequence>
<feature type="compositionally biased region" description="Basic and acidic residues" evidence="2">
    <location>
        <begin position="643"/>
        <end position="658"/>
    </location>
</feature>
<feature type="region of interest" description="Disordered" evidence="2">
    <location>
        <begin position="601"/>
        <end position="677"/>
    </location>
</feature>
<dbReference type="Proteomes" id="UP000694865">
    <property type="component" value="Unplaced"/>
</dbReference>
<dbReference type="GeneID" id="100368803"/>
<dbReference type="PANTHER" id="PTHR24110">
    <property type="entry name" value="CENTROSOMAL PROTEIN OF 78 KDA"/>
    <property type="match status" value="1"/>
</dbReference>
<dbReference type="SUPFAM" id="SSF52047">
    <property type="entry name" value="RNI-like"/>
    <property type="match status" value="1"/>
</dbReference>
<feature type="region of interest" description="Disordered" evidence="2">
    <location>
        <begin position="374"/>
        <end position="395"/>
    </location>
</feature>
<accession>A0ABM0MPZ1</accession>
<name>A0ABM0MPZ1_SACKO</name>
<dbReference type="RefSeq" id="XP_006822082.1">
    <property type="nucleotide sequence ID" value="XM_006822019.1"/>
</dbReference>
<dbReference type="Gene3D" id="3.80.10.10">
    <property type="entry name" value="Ribonuclease Inhibitor"/>
    <property type="match status" value="2"/>
</dbReference>
<feature type="compositionally biased region" description="Pro residues" evidence="2">
    <location>
        <begin position="617"/>
        <end position="634"/>
    </location>
</feature>
<reference evidence="4" key="1">
    <citation type="submission" date="2025-08" db="UniProtKB">
        <authorList>
            <consortium name="RefSeq"/>
        </authorList>
    </citation>
    <scope>IDENTIFICATION</scope>
    <source>
        <tissue evidence="4">Testes</tissue>
    </source>
</reference>
<protein>
    <submittedName>
        <fullName evidence="4">Centrosomal protein of 78 kDa-like</fullName>
    </submittedName>
</protein>
<dbReference type="InterPro" id="IPR001611">
    <property type="entry name" value="Leu-rich_rpt"/>
</dbReference>
<dbReference type="SMART" id="SM00368">
    <property type="entry name" value="LRR_RI"/>
    <property type="match status" value="5"/>
</dbReference>
<evidence type="ECO:0000256" key="1">
    <source>
        <dbReference type="SAM" id="Coils"/>
    </source>
</evidence>
<dbReference type="Pfam" id="PF13516">
    <property type="entry name" value="LRR_6"/>
    <property type="match status" value="2"/>
</dbReference>
<dbReference type="PRINTS" id="PR02062">
    <property type="entry name" value="CENTROSOME78"/>
</dbReference>
<feature type="compositionally biased region" description="Low complexity" evidence="2">
    <location>
        <begin position="607"/>
        <end position="616"/>
    </location>
</feature>
<proteinExistence type="predicted"/>
<keyword evidence="3" id="KW-1185">Reference proteome</keyword>
<gene>
    <name evidence="4" type="primary">LOC100368803</name>
</gene>
<organism evidence="3 4">
    <name type="scientific">Saccoglossus kowalevskii</name>
    <name type="common">Acorn worm</name>
    <dbReference type="NCBI Taxonomy" id="10224"/>
    <lineage>
        <taxon>Eukaryota</taxon>
        <taxon>Metazoa</taxon>
        <taxon>Hemichordata</taxon>
        <taxon>Enteropneusta</taxon>
        <taxon>Harrimaniidae</taxon>
        <taxon>Saccoglossus</taxon>
    </lineage>
</organism>
<feature type="coiled-coil region" evidence="1">
    <location>
        <begin position="496"/>
        <end position="523"/>
    </location>
</feature>
<evidence type="ECO:0000256" key="2">
    <source>
        <dbReference type="SAM" id="MobiDB-lite"/>
    </source>
</evidence>
<dbReference type="PANTHER" id="PTHR24110:SF3">
    <property type="entry name" value="CENTROSOMAL PROTEIN OF 78 KDA"/>
    <property type="match status" value="1"/>
</dbReference>
<dbReference type="InterPro" id="IPR026212">
    <property type="entry name" value="Cep78"/>
</dbReference>